<evidence type="ECO:0000259" key="1">
    <source>
        <dbReference type="Pfam" id="PF17761"/>
    </source>
</evidence>
<gene>
    <name evidence="2" type="ORF">WAE58_12350</name>
</gene>
<feature type="domain" description="YhcG N-terminal" evidence="1">
    <location>
        <begin position="18"/>
        <end position="89"/>
    </location>
</feature>
<reference evidence="2 3" key="1">
    <citation type="submission" date="2024-03" db="EMBL/GenBank/DDBJ databases">
        <title>Sequence of Lycoming College Course Isolates.</title>
        <authorList>
            <person name="Plotts O."/>
            <person name="Newman J."/>
        </authorList>
    </citation>
    <scope>NUCLEOTIDE SEQUENCE [LARGE SCALE GENOMIC DNA]</scope>
    <source>
        <strain evidence="2 3">CJB-3</strain>
    </source>
</reference>
<sequence length="140" mass="16366">MNFDFHVQQIESTHTLLNQAAVKAVNIHLTLRNWLIGFYIVEFEQKGENRLEYGAKLLHRLSANLNQKKLLNINERELRRFRSFYQIYASLGDIFSKEAIRGTCLKENDIPFKQLPDYQDTGTAQERVKVILPNKPTSRS</sequence>
<dbReference type="InterPro" id="IPR041527">
    <property type="entry name" value="YhcG_N"/>
</dbReference>
<dbReference type="Pfam" id="PF17761">
    <property type="entry name" value="DUF1016_N"/>
    <property type="match status" value="1"/>
</dbReference>
<dbReference type="RefSeq" id="WP_172659790.1">
    <property type="nucleotide sequence ID" value="NZ_JABMKW010000008.1"/>
</dbReference>
<proteinExistence type="predicted"/>
<dbReference type="Proteomes" id="UP001378956">
    <property type="component" value="Unassembled WGS sequence"/>
</dbReference>
<dbReference type="EMBL" id="JBBEUB010000003">
    <property type="protein sequence ID" value="MEJ2903224.1"/>
    <property type="molecule type" value="Genomic_DNA"/>
</dbReference>
<protein>
    <submittedName>
        <fullName evidence="2">DUF1016 N-terminal domain-containing protein</fullName>
    </submittedName>
</protein>
<accession>A0ABU8NLW2</accession>
<evidence type="ECO:0000313" key="3">
    <source>
        <dbReference type="Proteomes" id="UP001378956"/>
    </source>
</evidence>
<organism evidence="2 3">
    <name type="scientific">Pedobacter panaciterrae</name>
    <dbReference type="NCBI Taxonomy" id="363849"/>
    <lineage>
        <taxon>Bacteria</taxon>
        <taxon>Pseudomonadati</taxon>
        <taxon>Bacteroidota</taxon>
        <taxon>Sphingobacteriia</taxon>
        <taxon>Sphingobacteriales</taxon>
        <taxon>Sphingobacteriaceae</taxon>
        <taxon>Pedobacter</taxon>
    </lineage>
</organism>
<evidence type="ECO:0000313" key="2">
    <source>
        <dbReference type="EMBL" id="MEJ2903224.1"/>
    </source>
</evidence>
<comment type="caution">
    <text evidence="2">The sequence shown here is derived from an EMBL/GenBank/DDBJ whole genome shotgun (WGS) entry which is preliminary data.</text>
</comment>
<keyword evidence="3" id="KW-1185">Reference proteome</keyword>
<name>A0ABU8NLW2_9SPHI</name>